<dbReference type="SMART" id="SM00091">
    <property type="entry name" value="PAS"/>
    <property type="match status" value="3"/>
</dbReference>
<dbReference type="Pfam" id="PF15915">
    <property type="entry name" value="BAT"/>
    <property type="match status" value="1"/>
</dbReference>
<dbReference type="SMART" id="SM00086">
    <property type="entry name" value="PAC"/>
    <property type="match status" value="2"/>
</dbReference>
<sequence>MDRRLEGPEPVHVRALVVGSSPWLHQAATELSADSIIVDGPLPSATDLEMDRFDATDCLVTDEREVLTTVSDACPVVYAIDDLNEVPLERLRTDGATDFVRKTLPIESSMLAHRVQQAATLGAKTRTVQRQRRWYQALIEQSSDLIVVADSKGTITYVEPSVERVGGYDADELRDSHLTDAVHAEDVAMVEAAFEELCEEPYGTTKRLTYRCRHANGDWYIHEATLTNWLEDEDINGIVASIRDITALHQAEQELDEAMDRVGDAFYTLDSEWRFTYINDHAAALFDVDPEAVLGVKIYDLFPNILGTAFQPAAVEAMETREAVSIERYYEPMETWYSARMYPSSSGIAVYFTDVTERIERKRALRERTERLEMLAQNLPVILFVHETDGTILLAEGRGLEKVERLSDDVVGESIFDVFSDHSTILSDTMAAIGGEQSHSQIRLDDRVFESWWRPVTDEGVVERVIGIAVDVTERAQYQEALNALHEATNHLLTVESKQAACEYMVDVASDVLDIESVVYRFDDHHNELVPAAYSHAFETNFGQPDEHTPDDGLVWQTFVDGAPTLVDDRTDTGGTHPDRARSGLYVPIGEHGVLVAFETETNHYDDETYELAQLFATTAEAALDRISRTRRLHGRERTLKRQNIHLEQLNEANAVRQDIEQLLLMADDRAEIERGICERLAALEECSFVWFGEPDPGGHELEPRASAGREHTYLDTISVTTVDDSAAEPAGRTARTRTPTYAENVADSVRDGTWRVEALSRNYQSVYAVPIVYDDFLYGVVAIYGDDRDAFDEPLRDTLAELGETIAYAITATKRKTALADSGVDTVELEIELTGDSLFRRLAGALETRLTFEGATIRDDGEPTVFAVANSDAVTEHSSDLRSLEGVHDASIIAESEDETLLQLQCSEPFLGSVVDTDGGTLRTFVATDDETRATIEVPESIEVRELLSGLNRRGFSASMVARREQSTTQPTIDVAARNALLAELTDRQQEVVQTAYHGGYFEWPRHTNGDELADSLGISPPAFHKHVRAVEQKLFATIFDETVSEG</sequence>
<dbReference type="InterPro" id="IPR013656">
    <property type="entry name" value="PAS_4"/>
</dbReference>
<feature type="domain" description="PAS" evidence="3">
    <location>
        <begin position="251"/>
        <end position="302"/>
    </location>
</feature>
<dbReference type="Gene3D" id="1.10.10.10">
    <property type="entry name" value="Winged helix-like DNA-binding domain superfamily/Winged helix DNA-binding domain"/>
    <property type="match status" value="1"/>
</dbReference>
<evidence type="ECO:0000313" key="5">
    <source>
        <dbReference type="Proteomes" id="UP000199112"/>
    </source>
</evidence>
<dbReference type="EMBL" id="FNWL01000002">
    <property type="protein sequence ID" value="SEH14259.1"/>
    <property type="molecule type" value="Genomic_DNA"/>
</dbReference>
<dbReference type="InterPro" id="IPR003018">
    <property type="entry name" value="GAF"/>
</dbReference>
<dbReference type="Pfam" id="PF13185">
    <property type="entry name" value="GAF_2"/>
    <property type="match status" value="2"/>
</dbReference>
<protein>
    <submittedName>
        <fullName evidence="4">PAS domain S-box-containing protein</fullName>
    </submittedName>
</protein>
<name>A0A1H6FTW8_9EURY</name>
<dbReference type="RefSeq" id="WP_090506493.1">
    <property type="nucleotide sequence ID" value="NZ_FNWL01000002.1"/>
</dbReference>
<dbReference type="Proteomes" id="UP000199112">
    <property type="component" value="Unassembled WGS sequence"/>
</dbReference>
<dbReference type="Gene3D" id="3.30.450.40">
    <property type="match status" value="2"/>
</dbReference>
<dbReference type="CDD" id="cd00130">
    <property type="entry name" value="PAS"/>
    <property type="match status" value="2"/>
</dbReference>
<gene>
    <name evidence="4" type="ORF">SAMN04487967_1519</name>
</gene>
<dbReference type="InterPro" id="IPR029016">
    <property type="entry name" value="GAF-like_dom_sf"/>
</dbReference>
<proteinExistence type="predicted"/>
<dbReference type="InterPro" id="IPR001610">
    <property type="entry name" value="PAC"/>
</dbReference>
<dbReference type="InterPro" id="IPR035965">
    <property type="entry name" value="PAS-like_dom_sf"/>
</dbReference>
<accession>A0A1H6FTW8</accession>
<reference evidence="5" key="1">
    <citation type="submission" date="2016-10" db="EMBL/GenBank/DDBJ databases">
        <authorList>
            <person name="Varghese N."/>
            <person name="Submissions S."/>
        </authorList>
    </citation>
    <scope>NUCLEOTIDE SEQUENCE [LARGE SCALE GENOMIC DNA]</scope>
    <source>
        <strain evidence="5">CGMCC 1.8981</strain>
    </source>
</reference>
<evidence type="ECO:0000259" key="3">
    <source>
        <dbReference type="PROSITE" id="PS50112"/>
    </source>
</evidence>
<dbReference type="InterPro" id="IPR036388">
    <property type="entry name" value="WH-like_DNA-bd_sf"/>
</dbReference>
<feature type="domain" description="PAS" evidence="3">
    <location>
        <begin position="131"/>
        <end position="201"/>
    </location>
</feature>
<dbReference type="PANTHER" id="PTHR34236">
    <property type="entry name" value="DIMETHYL SULFOXIDE REDUCTASE TRANSCRIPTIONAL ACTIVATOR"/>
    <property type="match status" value="1"/>
</dbReference>
<dbReference type="InterPro" id="IPR007050">
    <property type="entry name" value="HTH_bacterioopsin"/>
</dbReference>
<dbReference type="PANTHER" id="PTHR34236:SF1">
    <property type="entry name" value="DIMETHYL SULFOXIDE REDUCTASE TRANSCRIPTIONAL ACTIVATOR"/>
    <property type="match status" value="1"/>
</dbReference>
<keyword evidence="1" id="KW-0805">Transcription regulation</keyword>
<dbReference type="Pfam" id="PF04967">
    <property type="entry name" value="HTH_10"/>
    <property type="match status" value="1"/>
</dbReference>
<evidence type="ECO:0000313" key="4">
    <source>
        <dbReference type="EMBL" id="SEH14259.1"/>
    </source>
</evidence>
<dbReference type="SUPFAM" id="SSF55781">
    <property type="entry name" value="GAF domain-like"/>
    <property type="match status" value="2"/>
</dbReference>
<dbReference type="AlphaFoldDB" id="A0A1H6FTW8"/>
<dbReference type="OrthoDB" id="342253at2157"/>
<keyword evidence="5" id="KW-1185">Reference proteome</keyword>
<evidence type="ECO:0000256" key="2">
    <source>
        <dbReference type="ARBA" id="ARBA00023163"/>
    </source>
</evidence>
<dbReference type="NCBIfam" id="TIGR00229">
    <property type="entry name" value="sensory_box"/>
    <property type="match status" value="1"/>
</dbReference>
<organism evidence="4 5">
    <name type="scientific">Natronorubrum sediminis</name>
    <dbReference type="NCBI Taxonomy" id="640943"/>
    <lineage>
        <taxon>Archaea</taxon>
        <taxon>Methanobacteriati</taxon>
        <taxon>Methanobacteriota</taxon>
        <taxon>Stenosarchaea group</taxon>
        <taxon>Halobacteria</taxon>
        <taxon>Halobacteriales</taxon>
        <taxon>Natrialbaceae</taxon>
        <taxon>Natronorubrum</taxon>
    </lineage>
</organism>
<dbReference type="InterPro" id="IPR000014">
    <property type="entry name" value="PAS"/>
</dbReference>
<evidence type="ECO:0000256" key="1">
    <source>
        <dbReference type="ARBA" id="ARBA00023015"/>
    </source>
</evidence>
<keyword evidence="2" id="KW-0804">Transcription</keyword>
<dbReference type="Gene3D" id="3.30.450.20">
    <property type="entry name" value="PAS domain"/>
    <property type="match status" value="3"/>
</dbReference>
<dbReference type="Pfam" id="PF08448">
    <property type="entry name" value="PAS_4"/>
    <property type="match status" value="3"/>
</dbReference>
<dbReference type="PROSITE" id="PS50112">
    <property type="entry name" value="PAS"/>
    <property type="match status" value="2"/>
</dbReference>
<dbReference type="InterPro" id="IPR031803">
    <property type="entry name" value="BAT_GAF/HTH-assoc"/>
</dbReference>
<dbReference type="SUPFAM" id="SSF55785">
    <property type="entry name" value="PYP-like sensor domain (PAS domain)"/>
    <property type="match status" value="3"/>
</dbReference>